<dbReference type="InterPro" id="IPR002634">
    <property type="entry name" value="BolA"/>
</dbReference>
<dbReference type="Gene3D" id="3.30.300.90">
    <property type="entry name" value="BolA-like"/>
    <property type="match status" value="1"/>
</dbReference>
<dbReference type="PANTHER" id="PTHR46229">
    <property type="entry name" value="BOLA TRANSCRIPTION REGULATOR"/>
    <property type="match status" value="1"/>
</dbReference>
<evidence type="ECO:0000313" key="3">
    <source>
        <dbReference type="EMBL" id="KXW59209.1"/>
    </source>
</evidence>
<dbReference type="Proteomes" id="UP000075653">
    <property type="component" value="Unassembled WGS sequence"/>
</dbReference>
<name>A0A149W146_9PROT</name>
<proteinExistence type="inferred from homology"/>
<comment type="similarity">
    <text evidence="1 2">Belongs to the BolA/IbaG family.</text>
</comment>
<reference evidence="3 4" key="1">
    <citation type="submission" date="2016-01" db="EMBL/GenBank/DDBJ databases">
        <title>Genome sequence of the acidophilic iron oxidising Ferrovum strain Z-31.</title>
        <authorList>
            <person name="Poehlein A."/>
            <person name="Ullrich S.R."/>
            <person name="Schloemann M."/>
            <person name="Muehling M."/>
            <person name="Daniel R."/>
        </authorList>
    </citation>
    <scope>NUCLEOTIDE SEQUENCE [LARGE SCALE GENOMIC DNA]</scope>
    <source>
        <strain evidence="3 4">Z-31</strain>
    </source>
</reference>
<dbReference type="SUPFAM" id="SSF82657">
    <property type="entry name" value="BolA-like"/>
    <property type="match status" value="1"/>
</dbReference>
<dbReference type="Pfam" id="PF01722">
    <property type="entry name" value="BolA"/>
    <property type="match status" value="1"/>
</dbReference>
<dbReference type="PATRIC" id="fig|1789004.3.peg.268"/>
<comment type="caution">
    <text evidence="3">The sequence shown here is derived from an EMBL/GenBank/DDBJ whole genome shotgun (WGS) entry which is preliminary data.</text>
</comment>
<dbReference type="InterPro" id="IPR036065">
    <property type="entry name" value="BolA-like_sf"/>
</dbReference>
<dbReference type="InterPro" id="IPR050961">
    <property type="entry name" value="BolA/IbaG_stress_morph_reg"/>
</dbReference>
<organism evidence="3 4">
    <name type="scientific">Ferrovum myxofaciens</name>
    <dbReference type="NCBI Taxonomy" id="416213"/>
    <lineage>
        <taxon>Bacteria</taxon>
        <taxon>Pseudomonadati</taxon>
        <taxon>Pseudomonadota</taxon>
        <taxon>Betaproteobacteria</taxon>
        <taxon>Ferrovales</taxon>
        <taxon>Ferrovaceae</taxon>
        <taxon>Ferrovum</taxon>
    </lineage>
</organism>
<accession>A0A149W146</accession>
<protein>
    <submittedName>
        <fullName evidence="3">Transcriptional regulator BolA</fullName>
    </submittedName>
</protein>
<keyword evidence="4" id="KW-1185">Reference proteome</keyword>
<gene>
    <name evidence="3" type="ORF">FEMY_02670</name>
</gene>
<sequence>MGDFGFIAQWLAGTPLSPRMCREDEMIMVLPQDIKQYIESGLVCQYVDVSGDGQHFEAIIVSALFEGKSRVAQHQLVYRALGDRMREEIHALSMRTLTPAQWAEVEVR</sequence>
<evidence type="ECO:0000313" key="4">
    <source>
        <dbReference type="Proteomes" id="UP000075653"/>
    </source>
</evidence>
<dbReference type="EMBL" id="LRRD01000004">
    <property type="protein sequence ID" value="KXW59209.1"/>
    <property type="molecule type" value="Genomic_DNA"/>
</dbReference>
<dbReference type="PANTHER" id="PTHR46229:SF2">
    <property type="entry name" value="BOLA-LIKE PROTEIN 1"/>
    <property type="match status" value="1"/>
</dbReference>
<evidence type="ECO:0000256" key="1">
    <source>
        <dbReference type="ARBA" id="ARBA00005578"/>
    </source>
</evidence>
<evidence type="ECO:0000256" key="2">
    <source>
        <dbReference type="RuleBase" id="RU003860"/>
    </source>
</evidence>
<dbReference type="AlphaFoldDB" id="A0A149W146"/>
<dbReference type="STRING" id="1789004.FEMY_02670"/>